<geneLocation type="plasmid" evidence="2 3">
    <name>pPDG2</name>
</geneLocation>
<keyword evidence="1" id="KW-1133">Transmembrane helix</keyword>
<evidence type="ECO:0000313" key="3">
    <source>
        <dbReference type="Proteomes" id="UP000028488"/>
    </source>
</evidence>
<protein>
    <submittedName>
        <fullName evidence="2">Membrane protein</fullName>
    </submittedName>
</protein>
<keyword evidence="1" id="KW-0812">Transmembrane</keyword>
<proteinExistence type="predicted"/>
<evidence type="ECO:0000256" key="1">
    <source>
        <dbReference type="SAM" id="Phobius"/>
    </source>
</evidence>
<dbReference type="RefSeq" id="WP_128643158.1">
    <property type="nucleotide sequence ID" value="NZ_CP008949.1"/>
</dbReference>
<evidence type="ECO:0000313" key="2">
    <source>
        <dbReference type="EMBL" id="AII10845.1"/>
    </source>
</evidence>
<keyword evidence="1" id="KW-0472">Membrane</keyword>
<keyword evidence="2" id="KW-0614">Plasmid</keyword>
<feature type="transmembrane region" description="Helical" evidence="1">
    <location>
        <begin position="12"/>
        <end position="33"/>
    </location>
</feature>
<reference evidence="2 3" key="1">
    <citation type="submission" date="2014-07" db="EMBL/GenBank/DDBJ databases">
        <title>Genome Sequence of Rhodococcus opacus Strain R7, a Biodegrader of Mono- and Polycyclic Aromatic Hydrocarbons.</title>
        <authorList>
            <person name="Di Gennaro P."/>
            <person name="Zampolli J."/>
            <person name="Presti I."/>
            <person name="Cappelletti M."/>
            <person name="D'Ursi P."/>
            <person name="Orro A."/>
            <person name="Mezzelani A."/>
            <person name="Milanesi L."/>
        </authorList>
    </citation>
    <scope>NUCLEOTIDE SEQUENCE [LARGE SCALE GENOMIC DNA]</scope>
    <source>
        <strain evidence="2 3">R7</strain>
        <plasmid evidence="2">pPDG2</plasmid>
    </source>
</reference>
<accession>A0A076EY37</accession>
<dbReference type="Proteomes" id="UP000028488">
    <property type="component" value="Plasmid pPDG2"/>
</dbReference>
<dbReference type="AlphaFoldDB" id="A0A076EY37"/>
<organism evidence="2 3">
    <name type="scientific">Rhodococcus opacus</name>
    <name type="common">Nocardia opaca</name>
    <dbReference type="NCBI Taxonomy" id="37919"/>
    <lineage>
        <taxon>Bacteria</taxon>
        <taxon>Bacillati</taxon>
        <taxon>Actinomycetota</taxon>
        <taxon>Actinomycetes</taxon>
        <taxon>Mycobacteriales</taxon>
        <taxon>Nocardiaceae</taxon>
        <taxon>Rhodococcus</taxon>
    </lineage>
</organism>
<gene>
    <name evidence="2" type="ORF">EP51_42545</name>
</gene>
<name>A0A076EY37_RHOOP</name>
<dbReference type="EMBL" id="CP008949">
    <property type="protein sequence ID" value="AII10845.1"/>
    <property type="molecule type" value="Genomic_DNA"/>
</dbReference>
<sequence length="177" mass="18583">MIFFGRRGGPARLVLSVVAVGVLGLLAFVVFNLNTRLDNQQRANETSITASSAIVDVNDRLTNQLQQLTELTHTAQTALDSTAALGPLLVKLDEAISPAAQMLASNTEGAQLTNEQLTNIQGILGEVQNTVLPLVESARAFGDQGQQLLAVVQGLVSDLQGSVAAAQTINQMLPLPG</sequence>